<reference evidence="11" key="1">
    <citation type="journal article" date="2012" name="Nat. Biotechnol.">
        <title>Reference genome sequence of the model plant Setaria.</title>
        <authorList>
            <person name="Bennetzen J.L."/>
            <person name="Schmutz J."/>
            <person name="Wang H."/>
            <person name="Percifield R."/>
            <person name="Hawkins J."/>
            <person name="Pontaroli A.C."/>
            <person name="Estep M."/>
            <person name="Feng L."/>
            <person name="Vaughn J.N."/>
            <person name="Grimwood J."/>
            <person name="Jenkins J."/>
            <person name="Barry K."/>
            <person name="Lindquist E."/>
            <person name="Hellsten U."/>
            <person name="Deshpande S."/>
            <person name="Wang X."/>
            <person name="Wu X."/>
            <person name="Mitros T."/>
            <person name="Triplett J."/>
            <person name="Yang X."/>
            <person name="Ye C.Y."/>
            <person name="Mauro-Herrera M."/>
            <person name="Wang L."/>
            <person name="Li P."/>
            <person name="Sharma M."/>
            <person name="Sharma R."/>
            <person name="Ronald P.C."/>
            <person name="Panaud O."/>
            <person name="Kellogg E.A."/>
            <person name="Brutnell T.P."/>
            <person name="Doust A.N."/>
            <person name="Tuskan G.A."/>
            <person name="Rokhsar D."/>
            <person name="Devos K.M."/>
        </authorList>
    </citation>
    <scope>NUCLEOTIDE SEQUENCE [LARGE SCALE GENOMIC DNA]</scope>
    <source>
        <strain evidence="11">Yugu1</strain>
    </source>
</reference>
<dbReference type="EMBL" id="CM003530">
    <property type="protein sequence ID" value="RCV18200.1"/>
    <property type="molecule type" value="Genomic_DNA"/>
</dbReference>
<comment type="similarity">
    <text evidence="8">Belongs to the AP2/ERF transcription factor family. ERF subfamily.</text>
</comment>
<dbReference type="GO" id="GO:0003677">
    <property type="term" value="F:DNA binding"/>
    <property type="evidence" value="ECO:0007669"/>
    <property type="project" value="UniProtKB-KW"/>
</dbReference>
<evidence type="ECO:0000256" key="3">
    <source>
        <dbReference type="ARBA" id="ARBA00023016"/>
    </source>
</evidence>
<dbReference type="InterPro" id="IPR036955">
    <property type="entry name" value="AP2/ERF_dom_sf"/>
</dbReference>
<comment type="subcellular location">
    <subcellularLocation>
        <location evidence="1">Nucleus</location>
    </subcellularLocation>
</comment>
<dbReference type="OrthoDB" id="550883at2759"/>
<keyword evidence="3" id="KW-0346">Stress response</keyword>
<dbReference type="FunFam" id="3.30.730.10:FF:000001">
    <property type="entry name" value="Ethylene-responsive transcription factor 2"/>
    <property type="match status" value="1"/>
</dbReference>
<dbReference type="Gene3D" id="3.30.730.10">
    <property type="entry name" value="AP2/ERF domain"/>
    <property type="match status" value="1"/>
</dbReference>
<keyword evidence="5" id="KW-0010">Activator</keyword>
<dbReference type="PANTHER" id="PTHR31241">
    <property type="entry name" value="DEHYDRATION-RESPONSIVE ELEMENT-BINDING PROTEIN 2C"/>
    <property type="match status" value="1"/>
</dbReference>
<keyword evidence="7" id="KW-0539">Nucleus</keyword>
<accession>A0A368QLQ3</accession>
<organism evidence="11">
    <name type="scientific">Setaria italica</name>
    <name type="common">Foxtail millet</name>
    <name type="synonym">Panicum italicum</name>
    <dbReference type="NCBI Taxonomy" id="4555"/>
    <lineage>
        <taxon>Eukaryota</taxon>
        <taxon>Viridiplantae</taxon>
        <taxon>Streptophyta</taxon>
        <taxon>Embryophyta</taxon>
        <taxon>Tracheophyta</taxon>
        <taxon>Spermatophyta</taxon>
        <taxon>Magnoliopsida</taxon>
        <taxon>Liliopsida</taxon>
        <taxon>Poales</taxon>
        <taxon>Poaceae</taxon>
        <taxon>PACMAD clade</taxon>
        <taxon>Panicoideae</taxon>
        <taxon>Panicodae</taxon>
        <taxon>Paniceae</taxon>
        <taxon>Cenchrinae</taxon>
        <taxon>Setaria</taxon>
    </lineage>
</organism>
<dbReference type="SMART" id="SM00380">
    <property type="entry name" value="AP2"/>
    <property type="match status" value="1"/>
</dbReference>
<dbReference type="GO" id="GO:0005634">
    <property type="term" value="C:nucleus"/>
    <property type="evidence" value="ECO:0007669"/>
    <property type="project" value="UniProtKB-SubCell"/>
</dbReference>
<dbReference type="STRING" id="4555.A0A368QLQ3"/>
<dbReference type="InterPro" id="IPR016177">
    <property type="entry name" value="DNA-bd_dom_sf"/>
</dbReference>
<protein>
    <recommendedName>
        <fullName evidence="10">AP2/ERF domain-containing protein</fullName>
    </recommendedName>
</protein>
<evidence type="ECO:0000256" key="2">
    <source>
        <dbReference type="ARBA" id="ARBA00023015"/>
    </source>
</evidence>
<dbReference type="CDD" id="cd00018">
    <property type="entry name" value="AP2"/>
    <property type="match status" value="1"/>
</dbReference>
<dbReference type="GO" id="GO:0003700">
    <property type="term" value="F:DNA-binding transcription factor activity"/>
    <property type="evidence" value="ECO:0007669"/>
    <property type="project" value="InterPro"/>
</dbReference>
<dbReference type="PANTHER" id="PTHR31241:SF62">
    <property type="entry name" value="DEHYDRATION-RESPONSIVE ELEMENT-BINDING PROTEIN 2D"/>
    <property type="match status" value="1"/>
</dbReference>
<evidence type="ECO:0000256" key="4">
    <source>
        <dbReference type="ARBA" id="ARBA00023125"/>
    </source>
</evidence>
<feature type="region of interest" description="Disordered" evidence="9">
    <location>
        <begin position="89"/>
        <end position="116"/>
    </location>
</feature>
<dbReference type="AlphaFoldDB" id="A0A368QLQ3"/>
<gene>
    <name evidence="11" type="ORF">SETIT_3G281000v2</name>
</gene>
<reference evidence="11" key="2">
    <citation type="submission" date="2015-07" db="EMBL/GenBank/DDBJ databases">
        <authorList>
            <person name="Noorani M."/>
        </authorList>
    </citation>
    <scope>NUCLEOTIDE SEQUENCE</scope>
    <source>
        <strain evidence="11">Yugu1</strain>
    </source>
</reference>
<evidence type="ECO:0000256" key="7">
    <source>
        <dbReference type="ARBA" id="ARBA00023242"/>
    </source>
</evidence>
<evidence type="ECO:0000256" key="8">
    <source>
        <dbReference type="ARBA" id="ARBA00024343"/>
    </source>
</evidence>
<dbReference type="Pfam" id="PF00847">
    <property type="entry name" value="AP2"/>
    <property type="match status" value="1"/>
</dbReference>
<proteinExistence type="inferred from homology"/>
<sequence length="417" mass="45227">MTVDQKQAMPMQAQAMQPGRTFGAEGSTVVLGSVRTIGMTALITSCEQEILTAMCLPCSDPVKPRTQITVCVSAGGRAFCSNEYKLSVKQKPQGDAPPMASNLCRKKRPRRLRDGPTSVAAVIQRWAEHNKQLEHDSEGAKRPRKAPAKGSKKGCMKGKGGPENTHCGYRGVRQRTWGKWVAEIREPNRANRLWLGTFPTAEDAARAYDQAARAMYGEVARTNFPRQNAVASSQVAWAATPAQVAPSVVEGVVHSTSCESTTTSNHSDIASTLHKPEVSDLSSSVKVECPEVVEAGSRRSEMVSGTSHQHEDSHPSTQASTPNVGDKEVFEPLEPIANLPEGDFDGFDIDEMLRMMEADPQNEGGAGAGMEQPFYFDGLDSSLLESMLQSEPEPYSLSEEQDMFLAGFESPGFFEGL</sequence>
<dbReference type="PRINTS" id="PR00367">
    <property type="entry name" value="ETHRSPELEMNT"/>
</dbReference>
<evidence type="ECO:0000256" key="1">
    <source>
        <dbReference type="ARBA" id="ARBA00004123"/>
    </source>
</evidence>
<evidence type="ECO:0000256" key="5">
    <source>
        <dbReference type="ARBA" id="ARBA00023159"/>
    </source>
</evidence>
<evidence type="ECO:0000313" key="11">
    <source>
        <dbReference type="EMBL" id="RCV18200.1"/>
    </source>
</evidence>
<dbReference type="InterPro" id="IPR001471">
    <property type="entry name" value="AP2/ERF_dom"/>
</dbReference>
<evidence type="ECO:0000256" key="9">
    <source>
        <dbReference type="SAM" id="MobiDB-lite"/>
    </source>
</evidence>
<keyword evidence="6" id="KW-0804">Transcription</keyword>
<feature type="compositionally biased region" description="Basic and acidic residues" evidence="9">
    <location>
        <begin position="131"/>
        <end position="141"/>
    </location>
</feature>
<dbReference type="SUPFAM" id="SSF54171">
    <property type="entry name" value="DNA-binding domain"/>
    <property type="match status" value="1"/>
</dbReference>
<feature type="region of interest" description="Disordered" evidence="9">
    <location>
        <begin position="297"/>
        <end position="326"/>
    </location>
</feature>
<evidence type="ECO:0000256" key="6">
    <source>
        <dbReference type="ARBA" id="ARBA00023163"/>
    </source>
</evidence>
<feature type="compositionally biased region" description="Basic residues" evidence="9">
    <location>
        <begin position="142"/>
        <end position="156"/>
    </location>
</feature>
<feature type="region of interest" description="Disordered" evidence="9">
    <location>
        <begin position="131"/>
        <end position="167"/>
    </location>
</feature>
<keyword evidence="2" id="KW-0805">Transcription regulation</keyword>
<feature type="domain" description="AP2/ERF" evidence="10">
    <location>
        <begin position="168"/>
        <end position="225"/>
    </location>
</feature>
<dbReference type="PROSITE" id="PS51032">
    <property type="entry name" value="AP2_ERF"/>
    <property type="match status" value="1"/>
</dbReference>
<keyword evidence="4" id="KW-0238">DNA-binding</keyword>
<evidence type="ECO:0000259" key="10">
    <source>
        <dbReference type="PROSITE" id="PS51032"/>
    </source>
</evidence>
<name>A0A368QLQ3_SETIT</name>